<keyword evidence="9" id="KW-1185">Reference proteome</keyword>
<dbReference type="GO" id="GO:0003841">
    <property type="term" value="F:1-acylglycerol-3-phosphate O-acyltransferase activity"/>
    <property type="evidence" value="ECO:0007669"/>
    <property type="project" value="TreeGrafter"/>
</dbReference>
<evidence type="ECO:0000259" key="7">
    <source>
        <dbReference type="SMART" id="SM00563"/>
    </source>
</evidence>
<gene>
    <name evidence="8" type="ORF">JGUZn3_18540</name>
</gene>
<keyword evidence="6" id="KW-1133">Transmembrane helix</keyword>
<evidence type="ECO:0000313" key="9">
    <source>
        <dbReference type="Proteomes" id="UP000516349"/>
    </source>
</evidence>
<evidence type="ECO:0000256" key="6">
    <source>
        <dbReference type="SAM" id="Phobius"/>
    </source>
</evidence>
<dbReference type="InterPro" id="IPR002123">
    <property type="entry name" value="Plipid/glycerol_acylTrfase"/>
</dbReference>
<dbReference type="Proteomes" id="UP000516349">
    <property type="component" value="Chromosome"/>
</dbReference>
<dbReference type="PANTHER" id="PTHR10434:SF64">
    <property type="entry name" value="1-ACYL-SN-GLYCEROL-3-PHOSPHATE ACYLTRANSFERASE-RELATED"/>
    <property type="match status" value="1"/>
</dbReference>
<evidence type="ECO:0000256" key="4">
    <source>
        <dbReference type="ARBA" id="ARBA00023098"/>
    </source>
</evidence>
<keyword evidence="4" id="KW-0443">Lipid metabolism</keyword>
<evidence type="ECO:0000256" key="2">
    <source>
        <dbReference type="ARBA" id="ARBA00022516"/>
    </source>
</evidence>
<keyword evidence="6" id="KW-0812">Transmembrane</keyword>
<keyword evidence="3 8" id="KW-0808">Transferase</keyword>
<dbReference type="CDD" id="cd07989">
    <property type="entry name" value="LPLAT_AGPAT-like"/>
    <property type="match status" value="1"/>
</dbReference>
<dbReference type="RefSeq" id="WP_238996799.1">
    <property type="nucleotide sequence ID" value="NZ_CP060244.1"/>
</dbReference>
<dbReference type="PANTHER" id="PTHR10434">
    <property type="entry name" value="1-ACYL-SN-GLYCEROL-3-PHOSPHATE ACYLTRANSFERASE"/>
    <property type="match status" value="1"/>
</dbReference>
<organism evidence="8 9">
    <name type="scientific">Entomobacter blattae</name>
    <dbReference type="NCBI Taxonomy" id="2762277"/>
    <lineage>
        <taxon>Bacteria</taxon>
        <taxon>Pseudomonadati</taxon>
        <taxon>Pseudomonadota</taxon>
        <taxon>Alphaproteobacteria</taxon>
        <taxon>Acetobacterales</taxon>
        <taxon>Acetobacteraceae</taxon>
        <taxon>Entomobacter</taxon>
    </lineage>
</organism>
<dbReference type="GO" id="GO:0006654">
    <property type="term" value="P:phosphatidic acid biosynthetic process"/>
    <property type="evidence" value="ECO:0007669"/>
    <property type="project" value="TreeGrafter"/>
</dbReference>
<keyword evidence="5 8" id="KW-0012">Acyltransferase</keyword>
<dbReference type="EMBL" id="CP060244">
    <property type="protein sequence ID" value="QNT79068.1"/>
    <property type="molecule type" value="Genomic_DNA"/>
</dbReference>
<name>A0A7H1NTF8_9PROT</name>
<proteinExistence type="predicted"/>
<dbReference type="SMART" id="SM00563">
    <property type="entry name" value="PlsC"/>
    <property type="match status" value="1"/>
</dbReference>
<reference evidence="8 9" key="1">
    <citation type="submission" date="2020-08" db="EMBL/GenBank/DDBJ databases">
        <title>Complete genome sequence of Entomobacter blattae G55GP.</title>
        <authorList>
            <person name="Poehlein A."/>
            <person name="Guzman J."/>
            <person name="Daniel R."/>
            <person name="Vilcinskas A."/>
        </authorList>
    </citation>
    <scope>NUCLEOTIDE SEQUENCE [LARGE SCALE GENOMIC DNA]</scope>
    <source>
        <strain evidence="8 9">G55GP</strain>
    </source>
</reference>
<dbReference type="KEGG" id="ebla:JGUZn3_18540"/>
<protein>
    <submittedName>
        <fullName evidence="8">Acyltransferase</fullName>
    </submittedName>
</protein>
<evidence type="ECO:0000256" key="1">
    <source>
        <dbReference type="ARBA" id="ARBA00005189"/>
    </source>
</evidence>
<comment type="pathway">
    <text evidence="1">Lipid metabolism.</text>
</comment>
<feature type="domain" description="Phospholipid/glycerol acyltransferase" evidence="7">
    <location>
        <begin position="109"/>
        <end position="229"/>
    </location>
</feature>
<keyword evidence="2" id="KW-0444">Lipid biosynthesis</keyword>
<dbReference type="AlphaFoldDB" id="A0A7H1NTF8"/>
<feature type="transmembrane region" description="Helical" evidence="6">
    <location>
        <begin position="44"/>
        <end position="66"/>
    </location>
</feature>
<keyword evidence="6" id="KW-0472">Membrane</keyword>
<dbReference type="SUPFAM" id="SSF69593">
    <property type="entry name" value="Glycerol-3-phosphate (1)-acyltransferase"/>
    <property type="match status" value="1"/>
</dbReference>
<dbReference type="Pfam" id="PF01553">
    <property type="entry name" value="Acyltransferase"/>
    <property type="match status" value="1"/>
</dbReference>
<evidence type="ECO:0000313" key="8">
    <source>
        <dbReference type="EMBL" id="QNT79068.1"/>
    </source>
</evidence>
<evidence type="ECO:0000256" key="3">
    <source>
        <dbReference type="ARBA" id="ARBA00022679"/>
    </source>
</evidence>
<evidence type="ECO:0000256" key="5">
    <source>
        <dbReference type="ARBA" id="ARBA00023315"/>
    </source>
</evidence>
<sequence length="310" mass="35445">MQKRTAHLTSFFQDSFSASKTKSSLDQFERKLTFLEKMLHIQRVVIRVFLIGLWSCLCIVLQSLFLKLPGSAKIRMPRLFWKKVCTMLGLKVRVIGAPIRNYKAKGRPVIYISNHSSWLDVPVLGASVYACFVAKEEVGTWPIISTISRLGRTIYVSRQRGTTGRERDTMITRLQEGDNLILFPEGTSSDGSRVLPFLSSFFSIAKTFSKEEKLQRITPLLQPVSIVYDQLENLPVGRRRRSIFAWYGDMELAPHFWKLGQWRNMRTTVLLHPPIDPDLFSSRKALAITAWKAVDEGAAALRQMREPPVL</sequence>
<accession>A0A7H1NTF8</accession>